<evidence type="ECO:0000259" key="1">
    <source>
        <dbReference type="Pfam" id="PF03358"/>
    </source>
</evidence>
<evidence type="ECO:0000313" key="2">
    <source>
        <dbReference type="EMBL" id="KAK3321934.1"/>
    </source>
</evidence>
<dbReference type="Gene3D" id="3.40.50.360">
    <property type="match status" value="1"/>
</dbReference>
<proteinExistence type="predicted"/>
<dbReference type="GO" id="GO:0005829">
    <property type="term" value="C:cytosol"/>
    <property type="evidence" value="ECO:0007669"/>
    <property type="project" value="TreeGrafter"/>
</dbReference>
<dbReference type="Pfam" id="PF03358">
    <property type="entry name" value="FMN_red"/>
    <property type="match status" value="1"/>
</dbReference>
<dbReference type="Proteomes" id="UP001283341">
    <property type="component" value="Unassembled WGS sequence"/>
</dbReference>
<dbReference type="GO" id="GO:0010181">
    <property type="term" value="F:FMN binding"/>
    <property type="evidence" value="ECO:0007669"/>
    <property type="project" value="TreeGrafter"/>
</dbReference>
<evidence type="ECO:0000313" key="3">
    <source>
        <dbReference type="Proteomes" id="UP001283341"/>
    </source>
</evidence>
<dbReference type="PANTHER" id="PTHR30543">
    <property type="entry name" value="CHROMATE REDUCTASE"/>
    <property type="match status" value="1"/>
</dbReference>
<accession>A0AAE0M8K4</accession>
<protein>
    <submittedName>
        <fullName evidence="2">Flavoprotein-like protein</fullName>
    </submittedName>
</protein>
<dbReference type="InterPro" id="IPR005025">
    <property type="entry name" value="FMN_Rdtase-like_dom"/>
</dbReference>
<dbReference type="EMBL" id="JAUEDM010000003">
    <property type="protein sequence ID" value="KAK3321934.1"/>
    <property type="molecule type" value="Genomic_DNA"/>
</dbReference>
<name>A0AAE0M8K4_9PEZI</name>
<comment type="caution">
    <text evidence="2">The sequence shown here is derived from an EMBL/GenBank/DDBJ whole genome shotgun (WGS) entry which is preliminary data.</text>
</comment>
<reference evidence="2" key="2">
    <citation type="submission" date="2023-06" db="EMBL/GenBank/DDBJ databases">
        <authorList>
            <consortium name="Lawrence Berkeley National Laboratory"/>
            <person name="Haridas S."/>
            <person name="Hensen N."/>
            <person name="Bonometti L."/>
            <person name="Westerberg I."/>
            <person name="Brannstrom I.O."/>
            <person name="Guillou S."/>
            <person name="Cros-Aarteil S."/>
            <person name="Calhoun S."/>
            <person name="Kuo A."/>
            <person name="Mondo S."/>
            <person name="Pangilinan J."/>
            <person name="Riley R."/>
            <person name="Labutti K."/>
            <person name="Andreopoulos B."/>
            <person name="Lipzen A."/>
            <person name="Chen C."/>
            <person name="Yanf M."/>
            <person name="Daum C."/>
            <person name="Ng V."/>
            <person name="Clum A."/>
            <person name="Steindorff A."/>
            <person name="Ohm R."/>
            <person name="Martin F."/>
            <person name="Silar P."/>
            <person name="Natvig D."/>
            <person name="Lalanne C."/>
            <person name="Gautier V."/>
            <person name="Ament-Velasquez S.L."/>
            <person name="Kruys A."/>
            <person name="Hutchinson M.I."/>
            <person name="Powell A.J."/>
            <person name="Barry K."/>
            <person name="Miller A.N."/>
            <person name="Grigoriev I.V."/>
            <person name="Debuchy R."/>
            <person name="Gladieux P."/>
            <person name="Thoren M.H."/>
            <person name="Johannesson H."/>
        </authorList>
    </citation>
    <scope>NUCLEOTIDE SEQUENCE</scope>
    <source>
        <strain evidence="2">CBS 118394</strain>
    </source>
</reference>
<gene>
    <name evidence="2" type="ORF">B0H66DRAFT_552958</name>
</gene>
<dbReference type="AlphaFoldDB" id="A0AAE0M8K4"/>
<keyword evidence="3" id="KW-1185">Reference proteome</keyword>
<organism evidence="2 3">
    <name type="scientific">Apodospora peruviana</name>
    <dbReference type="NCBI Taxonomy" id="516989"/>
    <lineage>
        <taxon>Eukaryota</taxon>
        <taxon>Fungi</taxon>
        <taxon>Dikarya</taxon>
        <taxon>Ascomycota</taxon>
        <taxon>Pezizomycotina</taxon>
        <taxon>Sordariomycetes</taxon>
        <taxon>Sordariomycetidae</taxon>
        <taxon>Sordariales</taxon>
        <taxon>Lasiosphaeriaceae</taxon>
        <taxon>Apodospora</taxon>
    </lineage>
</organism>
<feature type="domain" description="NADPH-dependent FMN reductase-like" evidence="1">
    <location>
        <begin position="9"/>
        <end position="150"/>
    </location>
</feature>
<sequence>MSSSTPKSIALITMSTRSPRVGPHVVDFVTETISPLITPEDNMTLAPVDLATFKLPVYDEAVIPAMVPSQATFSNKHSIAWSDEIKRHDGYIIVTGEYNYGIPGGTKNAVDYLVNEWMGKPVVVISYGVSGGNLANNALSSILEKMKLRVAATRPELPFAGGKGPDLFAAMLKGELGEESKKLWEEEKSEEVKKAFGELKVLLEEEEKDLKPE</sequence>
<dbReference type="SUPFAM" id="SSF52218">
    <property type="entry name" value="Flavoproteins"/>
    <property type="match status" value="1"/>
</dbReference>
<dbReference type="InterPro" id="IPR050712">
    <property type="entry name" value="NAD(P)H-dep_reductase"/>
</dbReference>
<dbReference type="PANTHER" id="PTHR30543:SF21">
    <property type="entry name" value="NAD(P)H-DEPENDENT FMN REDUCTASE LOT6"/>
    <property type="match status" value="1"/>
</dbReference>
<reference evidence="2" key="1">
    <citation type="journal article" date="2023" name="Mol. Phylogenet. Evol.">
        <title>Genome-scale phylogeny and comparative genomics of the fungal order Sordariales.</title>
        <authorList>
            <person name="Hensen N."/>
            <person name="Bonometti L."/>
            <person name="Westerberg I."/>
            <person name="Brannstrom I.O."/>
            <person name="Guillou S."/>
            <person name="Cros-Aarteil S."/>
            <person name="Calhoun S."/>
            <person name="Haridas S."/>
            <person name="Kuo A."/>
            <person name="Mondo S."/>
            <person name="Pangilinan J."/>
            <person name="Riley R."/>
            <person name="LaButti K."/>
            <person name="Andreopoulos B."/>
            <person name="Lipzen A."/>
            <person name="Chen C."/>
            <person name="Yan M."/>
            <person name="Daum C."/>
            <person name="Ng V."/>
            <person name="Clum A."/>
            <person name="Steindorff A."/>
            <person name="Ohm R.A."/>
            <person name="Martin F."/>
            <person name="Silar P."/>
            <person name="Natvig D.O."/>
            <person name="Lalanne C."/>
            <person name="Gautier V."/>
            <person name="Ament-Velasquez S.L."/>
            <person name="Kruys A."/>
            <person name="Hutchinson M.I."/>
            <person name="Powell A.J."/>
            <person name="Barry K."/>
            <person name="Miller A.N."/>
            <person name="Grigoriev I.V."/>
            <person name="Debuchy R."/>
            <person name="Gladieux P."/>
            <person name="Hiltunen Thoren M."/>
            <person name="Johannesson H."/>
        </authorList>
    </citation>
    <scope>NUCLEOTIDE SEQUENCE</scope>
    <source>
        <strain evidence="2">CBS 118394</strain>
    </source>
</reference>
<dbReference type="InterPro" id="IPR029039">
    <property type="entry name" value="Flavoprotein-like_sf"/>
</dbReference>
<dbReference type="GO" id="GO:0016491">
    <property type="term" value="F:oxidoreductase activity"/>
    <property type="evidence" value="ECO:0007669"/>
    <property type="project" value="InterPro"/>
</dbReference>